<evidence type="ECO:0000313" key="1">
    <source>
        <dbReference type="EMBL" id="MBK4716422.1"/>
    </source>
</evidence>
<gene>
    <name evidence="1" type="ORF">JJB97_14015</name>
</gene>
<dbReference type="RefSeq" id="WP_238714633.1">
    <property type="nucleotide sequence ID" value="NZ_JAEPBH010000039.1"/>
</dbReference>
<keyword evidence="2" id="KW-1185">Reference proteome</keyword>
<sequence>MTIVIVEQIIRMRRLAHCAYKNDSLWLSFQIVGKATKARLCTLYHYQTKSNTLFA</sequence>
<accession>A0A8K0V3I0</accession>
<comment type="caution">
    <text evidence="1">The sequence shown here is derived from an EMBL/GenBank/DDBJ whole genome shotgun (WGS) entry which is preliminary data.</text>
</comment>
<dbReference type="Proteomes" id="UP000659047">
    <property type="component" value="Unassembled WGS sequence"/>
</dbReference>
<evidence type="ECO:0000313" key="2">
    <source>
        <dbReference type="Proteomes" id="UP000659047"/>
    </source>
</evidence>
<dbReference type="AlphaFoldDB" id="A0A8K0V3I0"/>
<dbReference type="EMBL" id="JAEPBH010000039">
    <property type="protein sequence ID" value="MBK4716422.1"/>
    <property type="molecule type" value="Genomic_DNA"/>
</dbReference>
<protein>
    <submittedName>
        <fullName evidence="1">Uncharacterized protein</fullName>
    </submittedName>
</protein>
<proteinExistence type="predicted"/>
<name>A0A8K0V3I0_9ENTR</name>
<reference evidence="1" key="1">
    <citation type="submission" date="2021-01" db="EMBL/GenBank/DDBJ databases">
        <title>Intestinitalea alba gen. nov., sp. nov., a novel genus of the family Enterobacteriaceae, isolated from the gut of the plastic-eating mealworm Tenebrio molitor L.</title>
        <authorList>
            <person name="Yang Y."/>
        </authorList>
    </citation>
    <scope>NUCLEOTIDE SEQUENCE</scope>
    <source>
        <strain evidence="1">BIT-L3</strain>
    </source>
</reference>
<organism evidence="1 2">
    <name type="scientific">Tenebrionibacter intestinalis</name>
    <dbReference type="NCBI Taxonomy" id="2799638"/>
    <lineage>
        <taxon>Bacteria</taxon>
        <taxon>Pseudomonadati</taxon>
        <taxon>Pseudomonadota</taxon>
        <taxon>Gammaproteobacteria</taxon>
        <taxon>Enterobacterales</taxon>
        <taxon>Enterobacteriaceae</taxon>
        <taxon>Tenebrionibacter/Tenebrionicola group</taxon>
        <taxon>Tenebrionibacter</taxon>
    </lineage>
</organism>